<dbReference type="EMBL" id="BIFR01000002">
    <property type="protein sequence ID" value="GCE15650.1"/>
    <property type="molecule type" value="Genomic_DNA"/>
</dbReference>
<organism evidence="1 2">
    <name type="scientific">Tengunoibacter tsumagoiensis</name>
    <dbReference type="NCBI Taxonomy" id="2014871"/>
    <lineage>
        <taxon>Bacteria</taxon>
        <taxon>Bacillati</taxon>
        <taxon>Chloroflexota</taxon>
        <taxon>Ktedonobacteria</taxon>
        <taxon>Ktedonobacterales</taxon>
        <taxon>Dictyobacteraceae</taxon>
        <taxon>Tengunoibacter</taxon>
    </lineage>
</organism>
<evidence type="ECO:0000313" key="2">
    <source>
        <dbReference type="Proteomes" id="UP000287352"/>
    </source>
</evidence>
<reference evidence="2" key="1">
    <citation type="submission" date="2018-12" db="EMBL/GenBank/DDBJ databases">
        <title>Tengunoibacter tsumagoiensis gen. nov., sp. nov., Dictyobacter kobayashii sp. nov., D. alpinus sp. nov., and D. joshuensis sp. nov. and description of Dictyobacteraceae fam. nov. within the order Ktedonobacterales isolated from Tengu-no-mugimeshi.</title>
        <authorList>
            <person name="Wang C.M."/>
            <person name="Zheng Y."/>
            <person name="Sakai Y."/>
            <person name="Toyoda A."/>
            <person name="Minakuchi Y."/>
            <person name="Abe K."/>
            <person name="Yokota A."/>
            <person name="Yabe S."/>
        </authorList>
    </citation>
    <scope>NUCLEOTIDE SEQUENCE [LARGE SCALE GENOMIC DNA]</scope>
    <source>
        <strain evidence="2">Uno3</strain>
    </source>
</reference>
<sequence length="70" mass="7979">MFPLSSIDLIKQLFYNQSMDMFVALADPTRRAILELLASSGELKEEQARSYLREKGNTSWQAIPMKEKAA</sequence>
<comment type="caution">
    <text evidence="1">The sequence shown here is derived from an EMBL/GenBank/DDBJ whole genome shotgun (WGS) entry which is preliminary data.</text>
</comment>
<dbReference type="AlphaFoldDB" id="A0A402A921"/>
<name>A0A402A921_9CHLR</name>
<keyword evidence="2" id="KW-1185">Reference proteome</keyword>
<protein>
    <submittedName>
        <fullName evidence="1">Uncharacterized protein</fullName>
    </submittedName>
</protein>
<gene>
    <name evidence="1" type="ORF">KTT_55090</name>
</gene>
<dbReference type="InterPro" id="IPR036388">
    <property type="entry name" value="WH-like_DNA-bd_sf"/>
</dbReference>
<accession>A0A402A921</accession>
<evidence type="ECO:0000313" key="1">
    <source>
        <dbReference type="EMBL" id="GCE15650.1"/>
    </source>
</evidence>
<dbReference type="Gene3D" id="1.10.10.10">
    <property type="entry name" value="Winged helix-like DNA-binding domain superfamily/Winged helix DNA-binding domain"/>
    <property type="match status" value="1"/>
</dbReference>
<proteinExistence type="predicted"/>
<dbReference type="Proteomes" id="UP000287352">
    <property type="component" value="Unassembled WGS sequence"/>
</dbReference>